<dbReference type="PANTHER" id="PTHR39136:SF1">
    <property type="entry name" value="ALTERED INHERITANCE OF MITOCHONDRIA PROTEIN 11"/>
    <property type="match status" value="1"/>
</dbReference>
<evidence type="ECO:0000313" key="6">
    <source>
        <dbReference type="Proteomes" id="UP000011761"/>
    </source>
</evidence>
<evidence type="ECO:0000256" key="1">
    <source>
        <dbReference type="ARBA" id="ARBA00022692"/>
    </source>
</evidence>
<evidence type="ECO:0000313" key="5">
    <source>
        <dbReference type="EMBL" id="EMC98554.1"/>
    </source>
</evidence>
<dbReference type="GO" id="GO:0016020">
    <property type="term" value="C:membrane"/>
    <property type="evidence" value="ECO:0007669"/>
    <property type="project" value="UniProtKB-SubCell"/>
</dbReference>
<dbReference type="PANTHER" id="PTHR39136">
    <property type="entry name" value="ALTERED INHERITANCE OF MITOCHONDRIA PROTEIN 11"/>
    <property type="match status" value="1"/>
</dbReference>
<keyword evidence="2" id="KW-1133">Transmembrane helix</keyword>
<reference evidence="5 6" key="1">
    <citation type="journal article" date="2012" name="PLoS Pathog.">
        <title>Diverse lifestyles and strategies of plant pathogenesis encoded in the genomes of eighteen Dothideomycetes fungi.</title>
        <authorList>
            <person name="Ohm R.A."/>
            <person name="Feau N."/>
            <person name="Henrissat B."/>
            <person name="Schoch C.L."/>
            <person name="Horwitz B.A."/>
            <person name="Barry K.W."/>
            <person name="Condon B.J."/>
            <person name="Copeland A.C."/>
            <person name="Dhillon B."/>
            <person name="Glaser F."/>
            <person name="Hesse C.N."/>
            <person name="Kosti I."/>
            <person name="LaButti K."/>
            <person name="Lindquist E.A."/>
            <person name="Lucas S."/>
            <person name="Salamov A.A."/>
            <person name="Bradshaw R.E."/>
            <person name="Ciuffetti L."/>
            <person name="Hamelin R.C."/>
            <person name="Kema G.H.J."/>
            <person name="Lawrence C."/>
            <person name="Scott J.A."/>
            <person name="Spatafora J.W."/>
            <person name="Turgeon B.G."/>
            <person name="de Wit P.J.G.M."/>
            <person name="Zhong S."/>
            <person name="Goodwin S.B."/>
            <person name="Grigoriev I.V."/>
        </authorList>
    </citation>
    <scope>NUCLEOTIDE SEQUENCE [LARGE SCALE GENOMIC DNA]</scope>
    <source>
        <strain evidence="5 6">UAMH 10762</strain>
    </source>
</reference>
<evidence type="ECO:0000256" key="3">
    <source>
        <dbReference type="ARBA" id="ARBA00023136"/>
    </source>
</evidence>
<dbReference type="Proteomes" id="UP000011761">
    <property type="component" value="Unassembled WGS sequence"/>
</dbReference>
<dbReference type="GO" id="GO:0005739">
    <property type="term" value="C:mitochondrion"/>
    <property type="evidence" value="ECO:0007669"/>
    <property type="project" value="TreeGrafter"/>
</dbReference>
<protein>
    <recommendedName>
        <fullName evidence="4">Altered inheritance of mitochondria protein 11</fullName>
    </recommendedName>
</protein>
<dbReference type="eggNOG" id="ENOG502S3SI">
    <property type="taxonomic scope" value="Eukaryota"/>
</dbReference>
<dbReference type="GeneID" id="19114254"/>
<dbReference type="HOGENOM" id="CLU_1283039_0_0_1"/>
<keyword evidence="3" id="KW-0472">Membrane</keyword>
<dbReference type="RefSeq" id="XP_007675103.1">
    <property type="nucleotide sequence ID" value="XM_007676913.1"/>
</dbReference>
<keyword evidence="1" id="KW-0812">Transmembrane</keyword>
<gene>
    <name evidence="4" type="primary">AIM11</name>
    <name evidence="5" type="ORF">BAUCODRAFT_430530</name>
</gene>
<dbReference type="KEGG" id="bcom:BAUCODRAFT_430530"/>
<keyword evidence="6" id="KW-1185">Reference proteome</keyword>
<dbReference type="OMA" id="FEEWMAT"/>
<sequence>MSFWDRYLAPGDVRHQRQHEAAATTATAQTQAQALAATLPINPRHQREPRIDAAHRQRRQDGLFFGGVAFTCFSALLTRRALIRRRLPHPAAFTPSNAPPTGRAAKVDGSFDAVEALSLATLNVCSIAMVAAGAMAKLFDIADLEDLRDGVRRGVGFDVYGGEAEADKELEEWIAGVLSGKEELGGGGVGNIQRKVAEKLRELEEQEKKGREGKK</sequence>
<accession>M2NGX4</accession>
<comment type="subcellular location">
    <subcellularLocation>
        <location evidence="4">Membrane</location>
        <topology evidence="4">Multi-pass membrane protein</topology>
    </subcellularLocation>
</comment>
<dbReference type="InterPro" id="IPR038814">
    <property type="entry name" value="AIM11"/>
</dbReference>
<evidence type="ECO:0000256" key="4">
    <source>
        <dbReference type="RuleBase" id="RU367098"/>
    </source>
</evidence>
<dbReference type="AlphaFoldDB" id="M2NGX4"/>
<comment type="similarity">
    <text evidence="4">Belongs to the AIM11 family.</text>
</comment>
<dbReference type="EMBL" id="KB445553">
    <property type="protein sequence ID" value="EMC98554.1"/>
    <property type="molecule type" value="Genomic_DNA"/>
</dbReference>
<name>M2NGX4_BAUPA</name>
<organism evidence="5 6">
    <name type="scientific">Baudoinia panamericana (strain UAMH 10762)</name>
    <name type="common">Angels' share fungus</name>
    <name type="synonym">Baudoinia compniacensis (strain UAMH 10762)</name>
    <dbReference type="NCBI Taxonomy" id="717646"/>
    <lineage>
        <taxon>Eukaryota</taxon>
        <taxon>Fungi</taxon>
        <taxon>Dikarya</taxon>
        <taxon>Ascomycota</taxon>
        <taxon>Pezizomycotina</taxon>
        <taxon>Dothideomycetes</taxon>
        <taxon>Dothideomycetidae</taxon>
        <taxon>Mycosphaerellales</taxon>
        <taxon>Teratosphaeriaceae</taxon>
        <taxon>Baudoinia</taxon>
    </lineage>
</organism>
<evidence type="ECO:0000256" key="2">
    <source>
        <dbReference type="ARBA" id="ARBA00022989"/>
    </source>
</evidence>
<proteinExistence type="inferred from homology"/>
<dbReference type="OrthoDB" id="3558022at2759"/>